<keyword evidence="2" id="KW-1185">Reference proteome</keyword>
<evidence type="ECO:0000313" key="2">
    <source>
        <dbReference type="Proteomes" id="UP000184364"/>
    </source>
</evidence>
<protein>
    <submittedName>
        <fullName evidence="1">Uncharacterized protein</fullName>
    </submittedName>
</protein>
<evidence type="ECO:0000313" key="1">
    <source>
        <dbReference type="EMBL" id="SHL41298.1"/>
    </source>
</evidence>
<proteinExistence type="predicted"/>
<dbReference type="EMBL" id="FRAV01000017">
    <property type="protein sequence ID" value="SHL41298.1"/>
    <property type="molecule type" value="Genomic_DNA"/>
</dbReference>
<sequence>MDINFKLDFFYYDELFVLDGIDPKTTELKPHIDKFKSFITTKPLDKVVELLIFSYKEKYAQNHFWTMNLLIEDSYKIEDKYPSYLDEKTDIYLSSKKINRIDFEHLICKLKFDTDKGCCFSEYMEFSFKQQQNINKFKEAVEKSLNGKQYQIIQSNDNLTFKVENSPIALVEITGKKVKITINPDKWIAYYGLG</sequence>
<dbReference type="RefSeq" id="WP_073293158.1">
    <property type="nucleotide sequence ID" value="NZ_FRAV01000017.1"/>
</dbReference>
<reference evidence="2" key="1">
    <citation type="submission" date="2016-11" db="EMBL/GenBank/DDBJ databases">
        <authorList>
            <person name="Varghese N."/>
            <person name="Submissions S."/>
        </authorList>
    </citation>
    <scope>NUCLEOTIDE SEQUENCE [LARGE SCALE GENOMIC DNA]</scope>
    <source>
        <strain evidence="2">DSM 26899</strain>
    </source>
</reference>
<dbReference type="OrthoDB" id="1436365at2"/>
<name>A0A1M7AEY2_9FLAO</name>
<organism evidence="1 2">
    <name type="scientific">Chryseobacterium polytrichastri</name>
    <dbReference type="NCBI Taxonomy" id="1302687"/>
    <lineage>
        <taxon>Bacteria</taxon>
        <taxon>Pseudomonadati</taxon>
        <taxon>Bacteroidota</taxon>
        <taxon>Flavobacteriia</taxon>
        <taxon>Flavobacteriales</taxon>
        <taxon>Weeksellaceae</taxon>
        <taxon>Chryseobacterium group</taxon>
        <taxon>Chryseobacterium</taxon>
    </lineage>
</organism>
<dbReference type="Proteomes" id="UP000184364">
    <property type="component" value="Unassembled WGS sequence"/>
</dbReference>
<accession>A0A1M7AEY2</accession>
<dbReference type="STRING" id="1302687.SAMN05444267_101770"/>
<gene>
    <name evidence="1" type="ORF">SAMN05444267_101770</name>
</gene>
<dbReference type="AlphaFoldDB" id="A0A1M7AEY2"/>